<keyword evidence="2" id="KW-0547">Nucleotide-binding</keyword>
<dbReference type="FunFam" id="3.40.50.300:FF:001025">
    <property type="entry name" value="ATPase family, AAA domain-containing 2B"/>
    <property type="match status" value="1"/>
</dbReference>
<dbReference type="GO" id="GO:0006508">
    <property type="term" value="P:proteolysis"/>
    <property type="evidence" value="ECO:0007669"/>
    <property type="project" value="UniProtKB-KW"/>
</dbReference>
<organism evidence="8">
    <name type="scientific">Trepomonas sp. PC1</name>
    <dbReference type="NCBI Taxonomy" id="1076344"/>
    <lineage>
        <taxon>Eukaryota</taxon>
        <taxon>Metamonada</taxon>
        <taxon>Diplomonadida</taxon>
        <taxon>Hexamitidae</taxon>
        <taxon>Hexamitinae</taxon>
        <taxon>Trepomonas</taxon>
    </lineage>
</organism>
<protein>
    <submittedName>
        <fullName evidence="8">26S protease regulatory subunit S10B</fullName>
    </submittedName>
</protein>
<keyword evidence="4" id="KW-0647">Proteasome</keyword>
<keyword evidence="3" id="KW-0067">ATP-binding</keyword>
<dbReference type="InterPro" id="IPR041569">
    <property type="entry name" value="AAA_lid_3"/>
</dbReference>
<dbReference type="Gene3D" id="3.40.50.300">
    <property type="entry name" value="P-loop containing nucleotide triphosphate hydrolases"/>
    <property type="match status" value="1"/>
</dbReference>
<dbReference type="GO" id="GO:0016887">
    <property type="term" value="F:ATP hydrolysis activity"/>
    <property type="evidence" value="ECO:0007669"/>
    <property type="project" value="InterPro"/>
</dbReference>
<dbReference type="InterPro" id="IPR003959">
    <property type="entry name" value="ATPase_AAA_core"/>
</dbReference>
<evidence type="ECO:0000256" key="4">
    <source>
        <dbReference type="ARBA" id="ARBA00022942"/>
    </source>
</evidence>
<dbReference type="Gene3D" id="1.10.8.60">
    <property type="match status" value="1"/>
</dbReference>
<sequence>SIYMATENDALLRQYYDTIMQLQALEENLKKARIELIATKQKTEQAEQTLTASREPGQETAEVIQANSEEEIVIRQSSGPRYLVNKRSCIQLNKLKPGARVSLASQSLTIMHVLPPQIDPQVFKFSSDDGSTTGPTFADVGGLGPELQLIREAIELPLTNPQLFEKVGIKPSKSILLTGPPGTGKSLICQALSNSLNCTFVKLVGSQIIQKYIGESARLIREIFSYARQHAPAILMIDEIDSICGKRSGQGASSDREIGRAMLALLTELDGFQSLEMSNDRVKCVFCTNRPQSLDPAFLRPGRISRKIQIGLPDSTGRYDILKIHSRKMNFDKSVDFSRVVLLTEGFNGADLRNLLTEAGLCAIRADRGIVVMDDMLEAVRVLQKNKLLEGRTWNQGGDAMNK</sequence>
<dbReference type="GO" id="GO:0005524">
    <property type="term" value="F:ATP binding"/>
    <property type="evidence" value="ECO:0007669"/>
    <property type="project" value="UniProtKB-KW"/>
</dbReference>
<dbReference type="InterPro" id="IPR027417">
    <property type="entry name" value="P-loop_NTPase"/>
</dbReference>
<dbReference type="EMBL" id="GDID01005843">
    <property type="protein sequence ID" value="JAP90763.1"/>
    <property type="molecule type" value="Transcribed_RNA"/>
</dbReference>
<reference evidence="8" key="1">
    <citation type="submission" date="2015-07" db="EMBL/GenBank/DDBJ databases">
        <title>Adaptation to a free-living lifestyle via gene acquisitions in the diplomonad Trepomonas sp. PC1.</title>
        <authorList>
            <person name="Xu F."/>
            <person name="Jerlstrom-Hultqvist J."/>
            <person name="Kolisko M."/>
            <person name="Simpson A.G.B."/>
            <person name="Roger A.J."/>
            <person name="Svard S.G."/>
            <person name="Andersson J.O."/>
        </authorList>
    </citation>
    <scope>NUCLEOTIDE SEQUENCE</scope>
    <source>
        <strain evidence="8">PC1</strain>
    </source>
</reference>
<feature type="coiled-coil region" evidence="6">
    <location>
        <begin position="22"/>
        <end position="49"/>
    </location>
</feature>
<dbReference type="SMART" id="SM00382">
    <property type="entry name" value="AAA"/>
    <property type="match status" value="1"/>
</dbReference>
<comment type="similarity">
    <text evidence="1">Belongs to the AAA ATPase family.</text>
</comment>
<dbReference type="InterPro" id="IPR012340">
    <property type="entry name" value="NA-bd_OB-fold"/>
</dbReference>
<dbReference type="InterPro" id="IPR003593">
    <property type="entry name" value="AAA+_ATPase"/>
</dbReference>
<evidence type="ECO:0000256" key="3">
    <source>
        <dbReference type="ARBA" id="ARBA00022840"/>
    </source>
</evidence>
<keyword evidence="5 6" id="KW-0175">Coiled coil</keyword>
<dbReference type="InterPro" id="IPR050221">
    <property type="entry name" value="26S_Proteasome_ATPase"/>
</dbReference>
<dbReference type="PANTHER" id="PTHR23073">
    <property type="entry name" value="26S PROTEASOME REGULATORY SUBUNIT"/>
    <property type="match status" value="1"/>
</dbReference>
<keyword evidence="8" id="KW-0645">Protease</keyword>
<evidence type="ECO:0000256" key="5">
    <source>
        <dbReference type="ARBA" id="ARBA00023054"/>
    </source>
</evidence>
<dbReference type="GO" id="GO:0000502">
    <property type="term" value="C:proteasome complex"/>
    <property type="evidence" value="ECO:0007669"/>
    <property type="project" value="UniProtKB-KW"/>
</dbReference>
<dbReference type="SUPFAM" id="SSF52540">
    <property type="entry name" value="P-loop containing nucleoside triphosphate hydrolases"/>
    <property type="match status" value="1"/>
</dbReference>
<evidence type="ECO:0000259" key="7">
    <source>
        <dbReference type="SMART" id="SM00382"/>
    </source>
</evidence>
<accession>A0A146K1J8</accession>
<evidence type="ECO:0000313" key="8">
    <source>
        <dbReference type="EMBL" id="JAP90763.1"/>
    </source>
</evidence>
<feature type="domain" description="AAA+ ATPase" evidence="7">
    <location>
        <begin position="171"/>
        <end position="314"/>
    </location>
</feature>
<proteinExistence type="inferred from homology"/>
<dbReference type="AlphaFoldDB" id="A0A146K1J8"/>
<evidence type="ECO:0000256" key="1">
    <source>
        <dbReference type="ARBA" id="ARBA00006914"/>
    </source>
</evidence>
<dbReference type="Gene3D" id="2.40.50.140">
    <property type="entry name" value="Nucleic acid-binding proteins"/>
    <property type="match status" value="1"/>
</dbReference>
<evidence type="ECO:0000256" key="6">
    <source>
        <dbReference type="SAM" id="Coils"/>
    </source>
</evidence>
<dbReference type="Pfam" id="PF00004">
    <property type="entry name" value="AAA"/>
    <property type="match status" value="1"/>
</dbReference>
<gene>
    <name evidence="8" type="ORF">TPC1_17844</name>
</gene>
<feature type="non-terminal residue" evidence="8">
    <location>
        <position position="1"/>
    </location>
</feature>
<keyword evidence="8" id="KW-0378">Hydrolase</keyword>
<name>A0A146K1J8_9EUKA</name>
<dbReference type="GO" id="GO:0008233">
    <property type="term" value="F:peptidase activity"/>
    <property type="evidence" value="ECO:0007669"/>
    <property type="project" value="UniProtKB-KW"/>
</dbReference>
<dbReference type="Pfam" id="PF17862">
    <property type="entry name" value="AAA_lid_3"/>
    <property type="match status" value="1"/>
</dbReference>
<evidence type="ECO:0000256" key="2">
    <source>
        <dbReference type="ARBA" id="ARBA00022741"/>
    </source>
</evidence>